<feature type="transmembrane region" description="Helical" evidence="1">
    <location>
        <begin position="205"/>
        <end position="228"/>
    </location>
</feature>
<keyword evidence="1" id="KW-0812">Transmembrane</keyword>
<accession>A0A226DV81</accession>
<protein>
    <submittedName>
        <fullName evidence="2">Uncharacterized protein</fullName>
    </submittedName>
</protein>
<proteinExistence type="predicted"/>
<evidence type="ECO:0000256" key="1">
    <source>
        <dbReference type="SAM" id="Phobius"/>
    </source>
</evidence>
<comment type="caution">
    <text evidence="2">The sequence shown here is derived from an EMBL/GenBank/DDBJ whole genome shotgun (WGS) entry which is preliminary data.</text>
</comment>
<dbReference type="EMBL" id="LNIX01000010">
    <property type="protein sequence ID" value="OXA49382.1"/>
    <property type="molecule type" value="Genomic_DNA"/>
</dbReference>
<evidence type="ECO:0000313" key="3">
    <source>
        <dbReference type="Proteomes" id="UP000198287"/>
    </source>
</evidence>
<name>A0A226DV81_FOLCA</name>
<sequence>MPWTTYETPYNFGNTTGAFVTSQKAQFPCFIGVIITPRPEFNIQSAQVISQDELAFISNNQIRYMYDILYARLADVTYIDEMSNSRSSLFIRVQINFRRIIISSPFMENVFQYFTTLTIIDDKGIWYRMCLPCRKSMYGVNVLETEKAILAISSHAKFSFLLDQPSHLSLVSKQLVGYFNMKESCRAYKIGPFQLIREEGYQGRAILFFTLACLAISFAKMVVVSIVLEKPTQIPRGLERRTEFRIMVEAKSVTQFGQLAKPGCASGNDKCHIDRLNRLNQYIASIDNHVQDTIAHGNIENLRLLDLLDPWHIPNQIIGNLSDLAQLKNNWDIEHLLVQCGRTALILKEFEISREIRYFEKNYPWLKFFRSKLPILTAESGWEFKVQGNSVTPKLFSKL</sequence>
<reference evidence="2 3" key="1">
    <citation type="submission" date="2015-12" db="EMBL/GenBank/DDBJ databases">
        <title>The genome of Folsomia candida.</title>
        <authorList>
            <person name="Faddeeva A."/>
            <person name="Derks M.F."/>
            <person name="Anvar Y."/>
            <person name="Smit S."/>
            <person name="Van Straalen N."/>
            <person name="Roelofs D."/>
        </authorList>
    </citation>
    <scope>NUCLEOTIDE SEQUENCE [LARGE SCALE GENOMIC DNA]</scope>
    <source>
        <strain evidence="2 3">VU population</strain>
        <tissue evidence="2">Whole body</tissue>
    </source>
</reference>
<keyword evidence="1" id="KW-1133">Transmembrane helix</keyword>
<keyword evidence="1" id="KW-0472">Membrane</keyword>
<keyword evidence="3" id="KW-1185">Reference proteome</keyword>
<dbReference type="AlphaFoldDB" id="A0A226DV81"/>
<gene>
    <name evidence="2" type="ORF">Fcan01_16045</name>
</gene>
<organism evidence="2 3">
    <name type="scientific">Folsomia candida</name>
    <name type="common">Springtail</name>
    <dbReference type="NCBI Taxonomy" id="158441"/>
    <lineage>
        <taxon>Eukaryota</taxon>
        <taxon>Metazoa</taxon>
        <taxon>Ecdysozoa</taxon>
        <taxon>Arthropoda</taxon>
        <taxon>Hexapoda</taxon>
        <taxon>Collembola</taxon>
        <taxon>Entomobryomorpha</taxon>
        <taxon>Isotomoidea</taxon>
        <taxon>Isotomidae</taxon>
        <taxon>Proisotominae</taxon>
        <taxon>Folsomia</taxon>
    </lineage>
</organism>
<dbReference type="Proteomes" id="UP000198287">
    <property type="component" value="Unassembled WGS sequence"/>
</dbReference>
<evidence type="ECO:0000313" key="2">
    <source>
        <dbReference type="EMBL" id="OXA49382.1"/>
    </source>
</evidence>